<dbReference type="PANTHER" id="PTHR33053">
    <property type="entry name" value="PROTEIN, PUTATIVE-RELATED"/>
    <property type="match status" value="1"/>
</dbReference>
<gene>
    <name evidence="1" type="ORF">g.3560</name>
</gene>
<organism evidence="1">
    <name type="scientific">Schizaphis graminum</name>
    <name type="common">Green bug aphid</name>
    <dbReference type="NCBI Taxonomy" id="13262"/>
    <lineage>
        <taxon>Eukaryota</taxon>
        <taxon>Metazoa</taxon>
        <taxon>Ecdysozoa</taxon>
        <taxon>Arthropoda</taxon>
        <taxon>Hexapoda</taxon>
        <taxon>Insecta</taxon>
        <taxon>Pterygota</taxon>
        <taxon>Neoptera</taxon>
        <taxon>Paraneoptera</taxon>
        <taxon>Hemiptera</taxon>
        <taxon>Sternorrhyncha</taxon>
        <taxon>Aphidomorpha</taxon>
        <taxon>Aphidoidea</taxon>
        <taxon>Aphididae</taxon>
        <taxon>Aphidini</taxon>
        <taxon>Schizaphis</taxon>
    </lineage>
</organism>
<protein>
    <recommendedName>
        <fullName evidence="2">DUF4806 domain-containing protein</fullName>
    </recommendedName>
</protein>
<accession>A0A2S2PCH0</accession>
<proteinExistence type="predicted"/>
<name>A0A2S2PCH0_SCHGA</name>
<dbReference type="AlphaFoldDB" id="A0A2S2PCH0"/>
<evidence type="ECO:0000313" key="1">
    <source>
        <dbReference type="EMBL" id="MBY27082.1"/>
    </source>
</evidence>
<reference evidence="1" key="1">
    <citation type="submission" date="2018-04" db="EMBL/GenBank/DDBJ databases">
        <title>Transcriptome of Schizaphis graminum biotype I.</title>
        <authorList>
            <person name="Scully E.D."/>
            <person name="Geib S.M."/>
            <person name="Palmer N.A."/>
            <person name="Koch K."/>
            <person name="Bradshaw J."/>
            <person name="Heng-Moss T."/>
            <person name="Sarath G."/>
        </authorList>
    </citation>
    <scope>NUCLEOTIDE SEQUENCE</scope>
</reference>
<dbReference type="PANTHER" id="PTHR33053:SF25">
    <property type="entry name" value="TRANSPOSASE DOMAIN-CONTAINING PROTEIN"/>
    <property type="match status" value="1"/>
</dbReference>
<dbReference type="EMBL" id="GGMR01014463">
    <property type="protein sequence ID" value="MBY27082.1"/>
    <property type="molecule type" value="Transcribed_RNA"/>
</dbReference>
<evidence type="ECO:0008006" key="2">
    <source>
        <dbReference type="Google" id="ProtNLM"/>
    </source>
</evidence>
<sequence length="683" mass="78865">MSRRHFKRTVSSINKKEGSSINLQQSISTPNIAESVKLTCNEEMPSSNEPLYINNFILDDPQAGKLEIFTNDNNTCSNNVNNLHQYKSFQLNENDGQNNCSLQDKLSQLIAKYHISHNCVNELLVILRSEGLDLPKDVRSLLKTPKSKSHNIIQMDNGSYIHIGVERMIKPILYTYFQNIKDLNLIQLSVHVDGLSISDSSKSSFWPILVSFINVLEINKIVIPVGIFHGRSKKPGSVHSFFDPFITEIKSIFENGIEINQKLFHFSISQIVCDAPAKAFVLNVKYFNAYHSCNSCLEEGEFINRRMSFLGIDSQLRTNESFRSKSDDSYHKGSCPFEVFPIDMTSVFVLDYMHNVCQGVMKRLLYFWKSGQKPVRFLNTDLEHQISTEQVNFQPHFPSEFSRLPRSLDELEFWKATEYRTFLLYTGPILLKGRLKSSLYNHFLLLHCAIKILISVESCLIYNDLANNLLRQFVTEYPEHYGNEYVTYNVHGLVHIANFVKIHGPLDNFSAFKFENFLQIIKKTVHSSKYPLQDVYNRILEQNMYLDNNIKYPILKKEIDFNYSTHQDITATLYEQVLLKNFKVSSTKERDKYFFLFNCCAIISIDKIIKDSSGHIMLEVTKYENLSPMFNSPISSLLIGNFLVNTEIKTPKCLVELSNLKYKCLFFHTSENQAVALNLLHTE</sequence>